<proteinExistence type="predicted"/>
<evidence type="ECO:0000313" key="8">
    <source>
        <dbReference type="Proteomes" id="UP000284706"/>
    </source>
</evidence>
<evidence type="ECO:0000313" key="7">
    <source>
        <dbReference type="EMBL" id="PPQ98173.1"/>
    </source>
</evidence>
<dbReference type="PROSITE" id="PS00463">
    <property type="entry name" value="ZN2_CY6_FUNGAL_1"/>
    <property type="match status" value="1"/>
</dbReference>
<feature type="compositionally biased region" description="Basic and acidic residues" evidence="5">
    <location>
        <begin position="717"/>
        <end position="729"/>
    </location>
</feature>
<name>A0A409Y5C0_9AGAR</name>
<dbReference type="GO" id="GO:0005634">
    <property type="term" value="C:nucleus"/>
    <property type="evidence" value="ECO:0007669"/>
    <property type="project" value="UniProtKB-SubCell"/>
</dbReference>
<dbReference type="Pfam" id="PF00172">
    <property type="entry name" value="Zn_clus"/>
    <property type="match status" value="1"/>
</dbReference>
<feature type="region of interest" description="Disordered" evidence="5">
    <location>
        <begin position="684"/>
        <end position="767"/>
    </location>
</feature>
<dbReference type="InterPro" id="IPR050987">
    <property type="entry name" value="AtrR-like"/>
</dbReference>
<dbReference type="PROSITE" id="PS50048">
    <property type="entry name" value="ZN2_CY6_FUNGAL_2"/>
    <property type="match status" value="1"/>
</dbReference>
<organism evidence="7 8">
    <name type="scientific">Gymnopilus dilepis</name>
    <dbReference type="NCBI Taxonomy" id="231916"/>
    <lineage>
        <taxon>Eukaryota</taxon>
        <taxon>Fungi</taxon>
        <taxon>Dikarya</taxon>
        <taxon>Basidiomycota</taxon>
        <taxon>Agaricomycotina</taxon>
        <taxon>Agaricomycetes</taxon>
        <taxon>Agaricomycetidae</taxon>
        <taxon>Agaricales</taxon>
        <taxon>Agaricineae</taxon>
        <taxon>Hymenogastraceae</taxon>
        <taxon>Gymnopilus</taxon>
    </lineage>
</organism>
<evidence type="ECO:0000256" key="1">
    <source>
        <dbReference type="ARBA" id="ARBA00004123"/>
    </source>
</evidence>
<dbReference type="SUPFAM" id="SSF57701">
    <property type="entry name" value="Zn2/Cys6 DNA-binding domain"/>
    <property type="match status" value="1"/>
</dbReference>
<feature type="compositionally biased region" description="Basic and acidic residues" evidence="5">
    <location>
        <begin position="737"/>
        <end position="752"/>
    </location>
</feature>
<feature type="region of interest" description="Disordered" evidence="5">
    <location>
        <begin position="1092"/>
        <end position="1120"/>
    </location>
</feature>
<dbReference type="EMBL" id="NHYE01001141">
    <property type="protein sequence ID" value="PPQ98173.1"/>
    <property type="molecule type" value="Genomic_DNA"/>
</dbReference>
<sequence>MAAEWWWKRNVVVTTKAGLDYGCTADRGCYRDRVTHSRATRLSRRPRKLIFGLHCCCTAHCPNEGVFLYSSLASISSLFQELDFLLAWSTQILLRLLQVFLISDYFKGYRDALCAVSGYYRRSRPQRVVCAFRISQSYFTSIRRSQWRDKVVLSRFLRVQSNHLSVLLAECHFHIHLVALEKFQTLRAYASVCFAVCTLRICLDRLTNLPPQWSPLVHPEGTTYFHRDAGLSVVTDSFMYASDIADKISAWATEVEKRAKEKGFPLAPSVELYLQVDDEDCNYFFIDHVTQTVFWLEEYQTSDLGLPSVVSPSHLKWVLEAQYWAHIENFPMHFGGLPQTSIDNLISIFSHGIADTLTSMRSTFPYDSSEAKRFLDLLTSTRGHNNDEYKSLLVARLWGVILRNRYETQEPTRTSRDASSLLTAFAKPKGTIRTKSRCYARRIRRKRNGEKSLGNTDILKAQVIPVSATAQAVEKSENKLSISMLEGQDITVHDGKFTNVAGDYHEHKNTIIVFQGTNSSKDSEPADLREVGMNRVSETLWNHFCSSQSKAEEEQDDDFIGQEEREDVFNIHADQLHFNSLNDPPRLSPEDECIIYETPIPQSDATWSPDHHTGIPQPDTDLIWVLLPYATNYFSSWECKAHSSPDSSPSAPMTEYDYDPKAFETYMKKAKGIARWVDGMAHRSPPQNISTHAAPIKKPFTVNLGSDLDEEDDLDDSGDRRQPGVEYKHRQQGTATDRGRDQELNEDRHDNRSSSLPRAEETQGPIKSRLRRGTACLECRRRKIKCDGVKPKCGPCTSLSVDSECCERRPEKYVDKKRYMEELMQRIEQQEALLNRIYDSNKALDCPEPHPLLVGVPDVVKKTEQSLSMLQGQDITVHDGKFTNVAGDYHEHKNTIIVLQGESPAKTSEPAGTSLVHKFLRTWFKYVLKPFLAKMSAASERLWKLFSPSKSEPDLPALERIAWRTWCDTLKIRAEEPHFNSLNDPPPVSSEDGNIIYETPTPDNNTTWSPEHHTSIPPPNQDFIWVLLPYVTNYFSSWMAAFFLNAHFTQDDYPYDWHAHSALYSISFNCSRPCRLVHWLSKQPAWGRSREFDNTTRSVRRNGATQSTAGDVNSKPDAKMQSEKGNCKISMLEGQDIAVHNSNLTNVGGDYHEHKNTIIVLQDRYSLPDDSSELGRLSKEQLQLSEIFSRSPSLVEAKVNELQRNKSVPGFDNAIVISDAWSDDHFDELHFNSLNDPLPINPEDELDIIYQTSTTDNETTRSSEDCIANQDFVWVLLPYVTNYFSSWYGWLQSWSYTWIPTFRSWVWPSTPIA</sequence>
<evidence type="ECO:0000256" key="2">
    <source>
        <dbReference type="ARBA" id="ARBA00022723"/>
    </source>
</evidence>
<dbReference type="GO" id="GO:0008270">
    <property type="term" value="F:zinc ion binding"/>
    <property type="evidence" value="ECO:0007669"/>
    <property type="project" value="InterPro"/>
</dbReference>
<evidence type="ECO:0000256" key="3">
    <source>
        <dbReference type="ARBA" id="ARBA00023125"/>
    </source>
</evidence>
<dbReference type="GO" id="GO:0003677">
    <property type="term" value="F:DNA binding"/>
    <property type="evidence" value="ECO:0007669"/>
    <property type="project" value="UniProtKB-KW"/>
</dbReference>
<protein>
    <recommendedName>
        <fullName evidence="6">Zn(2)-C6 fungal-type domain-containing protein</fullName>
    </recommendedName>
</protein>
<evidence type="ECO:0000256" key="5">
    <source>
        <dbReference type="SAM" id="MobiDB-lite"/>
    </source>
</evidence>
<comment type="caution">
    <text evidence="7">The sequence shown here is derived from an EMBL/GenBank/DDBJ whole genome shotgun (WGS) entry which is preliminary data.</text>
</comment>
<evidence type="ECO:0000259" key="6">
    <source>
        <dbReference type="PROSITE" id="PS50048"/>
    </source>
</evidence>
<dbReference type="PANTHER" id="PTHR46910">
    <property type="entry name" value="TRANSCRIPTION FACTOR PDR1"/>
    <property type="match status" value="1"/>
</dbReference>
<dbReference type="Gene3D" id="4.10.240.10">
    <property type="entry name" value="Zn(2)-C6 fungal-type DNA-binding domain"/>
    <property type="match status" value="1"/>
</dbReference>
<reference evidence="7 8" key="1">
    <citation type="journal article" date="2018" name="Evol. Lett.">
        <title>Horizontal gene cluster transfer increased hallucinogenic mushroom diversity.</title>
        <authorList>
            <person name="Reynolds H.T."/>
            <person name="Vijayakumar V."/>
            <person name="Gluck-Thaler E."/>
            <person name="Korotkin H.B."/>
            <person name="Matheny P.B."/>
            <person name="Slot J.C."/>
        </authorList>
    </citation>
    <scope>NUCLEOTIDE SEQUENCE [LARGE SCALE GENOMIC DNA]</scope>
    <source>
        <strain evidence="7 8">SRW20</strain>
    </source>
</reference>
<keyword evidence="2" id="KW-0479">Metal-binding</keyword>
<feature type="domain" description="Zn(2)-C6 fungal-type" evidence="6">
    <location>
        <begin position="775"/>
        <end position="805"/>
    </location>
</feature>
<comment type="subcellular location">
    <subcellularLocation>
        <location evidence="1">Nucleus</location>
    </subcellularLocation>
</comment>
<dbReference type="GO" id="GO:0000981">
    <property type="term" value="F:DNA-binding transcription factor activity, RNA polymerase II-specific"/>
    <property type="evidence" value="ECO:0007669"/>
    <property type="project" value="InterPro"/>
</dbReference>
<dbReference type="InParanoid" id="A0A409Y5C0"/>
<gene>
    <name evidence="7" type="ORF">CVT26_003219</name>
</gene>
<dbReference type="OrthoDB" id="2674421at2759"/>
<dbReference type="InterPro" id="IPR001138">
    <property type="entry name" value="Zn2Cys6_DnaBD"/>
</dbReference>
<accession>A0A409Y5C0</accession>
<dbReference type="SMART" id="SM00066">
    <property type="entry name" value="GAL4"/>
    <property type="match status" value="1"/>
</dbReference>
<feature type="compositionally biased region" description="Acidic residues" evidence="5">
    <location>
        <begin position="707"/>
        <end position="716"/>
    </location>
</feature>
<evidence type="ECO:0000256" key="4">
    <source>
        <dbReference type="ARBA" id="ARBA00023242"/>
    </source>
</evidence>
<dbReference type="PANTHER" id="PTHR46910:SF3">
    <property type="entry name" value="HALOTOLERANCE PROTEIN 9-RELATED"/>
    <property type="match status" value="1"/>
</dbReference>
<dbReference type="CDD" id="cd00067">
    <property type="entry name" value="GAL4"/>
    <property type="match status" value="1"/>
</dbReference>
<dbReference type="Proteomes" id="UP000284706">
    <property type="component" value="Unassembled WGS sequence"/>
</dbReference>
<keyword evidence="3" id="KW-0238">DNA-binding</keyword>
<dbReference type="InterPro" id="IPR036864">
    <property type="entry name" value="Zn2-C6_fun-type_DNA-bd_sf"/>
</dbReference>
<keyword evidence="4" id="KW-0539">Nucleus</keyword>
<keyword evidence="8" id="KW-1185">Reference proteome</keyword>